<evidence type="ECO:0000256" key="3">
    <source>
        <dbReference type="ARBA" id="ARBA00022989"/>
    </source>
</evidence>
<dbReference type="InterPro" id="IPR007269">
    <property type="entry name" value="ICMT_MeTrfase"/>
</dbReference>
<name>A0ABW8ICM0_9BACI</name>
<comment type="caution">
    <text evidence="6">The sequence shown here is derived from an EMBL/GenBank/DDBJ whole genome shotgun (WGS) entry which is preliminary data.</text>
</comment>
<organism evidence="6 7">
    <name type="scientific">Bacillus lumedeiriae</name>
    <dbReference type="NCBI Taxonomy" id="3058829"/>
    <lineage>
        <taxon>Bacteria</taxon>
        <taxon>Bacillati</taxon>
        <taxon>Bacillota</taxon>
        <taxon>Bacilli</taxon>
        <taxon>Bacillales</taxon>
        <taxon>Bacillaceae</taxon>
        <taxon>Bacillus</taxon>
    </lineage>
</organism>
<dbReference type="Gene3D" id="1.20.120.1630">
    <property type="match status" value="1"/>
</dbReference>
<dbReference type="RefSeq" id="WP_404317747.1">
    <property type="nucleotide sequence ID" value="NZ_JAUIYO010000010.1"/>
</dbReference>
<feature type="transmembrane region" description="Helical" evidence="5">
    <location>
        <begin position="42"/>
        <end position="65"/>
    </location>
</feature>
<keyword evidence="2 5" id="KW-0812">Transmembrane</keyword>
<comment type="subcellular location">
    <subcellularLocation>
        <location evidence="1">Membrane</location>
        <topology evidence="1">Multi-pass membrane protein</topology>
    </subcellularLocation>
</comment>
<protein>
    <submittedName>
        <fullName evidence="6">Isoprenylcysteine carboxylmethyltransferase family protein</fullName>
    </submittedName>
</protein>
<evidence type="ECO:0000256" key="5">
    <source>
        <dbReference type="SAM" id="Phobius"/>
    </source>
</evidence>
<dbReference type="Proteomes" id="UP001619911">
    <property type="component" value="Unassembled WGS sequence"/>
</dbReference>
<dbReference type="EMBL" id="JAUIYO010000010">
    <property type="protein sequence ID" value="MFK2826429.1"/>
    <property type="molecule type" value="Genomic_DNA"/>
</dbReference>
<feature type="transmembrane region" description="Helical" evidence="5">
    <location>
        <begin position="72"/>
        <end position="91"/>
    </location>
</feature>
<evidence type="ECO:0000256" key="4">
    <source>
        <dbReference type="ARBA" id="ARBA00023136"/>
    </source>
</evidence>
<feature type="transmembrane region" description="Helical" evidence="5">
    <location>
        <begin position="130"/>
        <end position="157"/>
    </location>
</feature>
<reference evidence="6 7" key="1">
    <citation type="submission" date="2023-07" db="EMBL/GenBank/DDBJ databases">
        <title>Bacillus lucianemedeirus sp. nov, a new species isolated from an immunobiological production facility.</title>
        <authorList>
            <person name="Costa L.V."/>
            <person name="Miranda R.V.S.L."/>
            <person name="Brandao M.L.L."/>
            <person name="Reis C.M.F."/>
            <person name="Frazao A.M."/>
            <person name="Cruz F.V."/>
            <person name="Baio P.V.P."/>
            <person name="Veras J.F.C."/>
            <person name="Ramos J.N."/>
            <person name="Vieira V."/>
        </authorList>
    </citation>
    <scope>NUCLEOTIDE SEQUENCE [LARGE SCALE GENOMIC DNA]</scope>
    <source>
        <strain evidence="6 7">B190/17</strain>
    </source>
</reference>
<accession>A0ABW8ICM0</accession>
<dbReference type="Pfam" id="PF04140">
    <property type="entry name" value="ICMT"/>
    <property type="match status" value="1"/>
</dbReference>
<sequence length="172" mass="19942">MIIFFFLLFSFVVAQRLLEVVYARFNEKRMREQGAIEAGEGHYKWIVLLHIFFFLSLLAEVLYVGTDTAGGWLWFLVIFVLAQVLRIWSLASLGPFWNTKILVLPGAERIRRGPYRWFSHPNYIVVATEIAVLPLIFGAWRTACFFSIANALLLIYVRIPAEEKALQELKRS</sequence>
<evidence type="ECO:0000313" key="6">
    <source>
        <dbReference type="EMBL" id="MFK2826429.1"/>
    </source>
</evidence>
<evidence type="ECO:0000313" key="7">
    <source>
        <dbReference type="Proteomes" id="UP001619911"/>
    </source>
</evidence>
<dbReference type="InterPro" id="IPR052527">
    <property type="entry name" value="Metal_cation-efflux_comp"/>
</dbReference>
<dbReference type="PANTHER" id="PTHR43847">
    <property type="entry name" value="BLL3993 PROTEIN"/>
    <property type="match status" value="1"/>
</dbReference>
<evidence type="ECO:0000256" key="1">
    <source>
        <dbReference type="ARBA" id="ARBA00004141"/>
    </source>
</evidence>
<keyword evidence="4 5" id="KW-0472">Membrane</keyword>
<keyword evidence="7" id="KW-1185">Reference proteome</keyword>
<evidence type="ECO:0000256" key="2">
    <source>
        <dbReference type="ARBA" id="ARBA00022692"/>
    </source>
</evidence>
<keyword evidence="3 5" id="KW-1133">Transmembrane helix</keyword>
<dbReference type="PANTHER" id="PTHR43847:SF1">
    <property type="entry name" value="BLL3993 PROTEIN"/>
    <property type="match status" value="1"/>
</dbReference>
<proteinExistence type="predicted"/>
<gene>
    <name evidence="6" type="ORF">QYG89_12270</name>
</gene>